<evidence type="ECO:0000256" key="5">
    <source>
        <dbReference type="ARBA" id="ARBA00022793"/>
    </source>
</evidence>
<keyword evidence="6 9" id="KW-0456">Lyase</keyword>
<keyword evidence="10" id="KW-1185">Reference proteome</keyword>
<comment type="catalytic activity">
    <reaction evidence="1">
        <text>5-hydroxy-2-oxo-4-ureido-2,5-dihydro-1H-imidazole-5-carboxylate + H(+) = (S)-allantoin + CO2</text>
        <dbReference type="Rhea" id="RHEA:26301"/>
        <dbReference type="ChEBI" id="CHEBI:15378"/>
        <dbReference type="ChEBI" id="CHEBI:15678"/>
        <dbReference type="ChEBI" id="CHEBI:16526"/>
        <dbReference type="ChEBI" id="CHEBI:58639"/>
        <dbReference type="EC" id="4.1.1.97"/>
    </reaction>
</comment>
<feature type="domain" description="Oxo-4-hydroxy-4-carboxy-5-ureidoimidazoline decarboxylase" evidence="8">
    <location>
        <begin position="10"/>
        <end position="162"/>
    </location>
</feature>
<dbReference type="InterPro" id="IPR036778">
    <property type="entry name" value="OHCU_decarboxylase_sf"/>
</dbReference>
<dbReference type="Proteomes" id="UP001596406">
    <property type="component" value="Unassembled WGS sequence"/>
</dbReference>
<gene>
    <name evidence="9" type="primary">uraD</name>
    <name evidence="9" type="ORF">ACFQHK_16020</name>
</gene>
<comment type="pathway">
    <text evidence="2">Purine metabolism; urate degradation; (S)-allantoin from urate: step 3/3.</text>
</comment>
<keyword evidence="4" id="KW-0659">Purine metabolism</keyword>
<dbReference type="GO" id="GO:0006144">
    <property type="term" value="P:purine nucleobase metabolic process"/>
    <property type="evidence" value="ECO:0007669"/>
    <property type="project" value="UniProtKB-KW"/>
</dbReference>
<evidence type="ECO:0000256" key="4">
    <source>
        <dbReference type="ARBA" id="ARBA00022631"/>
    </source>
</evidence>
<name>A0ABD5UCR3_9EURY</name>
<dbReference type="InterPro" id="IPR017580">
    <property type="entry name" value="OHCU_decarboxylase-1"/>
</dbReference>
<dbReference type="Pfam" id="PF09349">
    <property type="entry name" value="OHCU_decarbox"/>
    <property type="match status" value="1"/>
</dbReference>
<keyword evidence="5" id="KW-0210">Decarboxylase</keyword>
<dbReference type="RefSeq" id="WP_304449705.1">
    <property type="nucleotide sequence ID" value="NZ_JARRAH010000002.1"/>
</dbReference>
<organism evidence="9 10">
    <name type="scientific">Halomarina ordinaria</name>
    <dbReference type="NCBI Taxonomy" id="3033939"/>
    <lineage>
        <taxon>Archaea</taxon>
        <taxon>Methanobacteriati</taxon>
        <taxon>Methanobacteriota</taxon>
        <taxon>Stenosarchaea group</taxon>
        <taxon>Halobacteria</taxon>
        <taxon>Halobacteriales</taxon>
        <taxon>Natronomonadaceae</taxon>
        <taxon>Halomarina</taxon>
    </lineage>
</organism>
<sequence length="171" mass="19615">MSVRTLGDLNELDDDAFVDELRDVYEHSPWVAERAASARPFETVSDLHTEMARVVREADEAEQLELLRAHPDLGERTEMTDASEAEQSSAGLDELGPEQYETFQRLNERYQRRFEFPFIMAVKGASPDEIQAAMEARVENDESTEFRTALEEVDEIARLRLDDRFREAGDS</sequence>
<dbReference type="PANTHER" id="PTHR43466">
    <property type="entry name" value="2-OXO-4-HYDROXY-4-CARBOXY-5-UREIDOIMIDAZOLINE DECARBOXYLASE-RELATED"/>
    <property type="match status" value="1"/>
</dbReference>
<evidence type="ECO:0000313" key="10">
    <source>
        <dbReference type="Proteomes" id="UP001596406"/>
    </source>
</evidence>
<comment type="caution">
    <text evidence="9">The sequence shown here is derived from an EMBL/GenBank/DDBJ whole genome shotgun (WGS) entry which is preliminary data.</text>
</comment>
<evidence type="ECO:0000256" key="1">
    <source>
        <dbReference type="ARBA" id="ARBA00001163"/>
    </source>
</evidence>
<dbReference type="EC" id="4.1.1.97" evidence="3"/>
<protein>
    <recommendedName>
        <fullName evidence="3">2-oxo-4-hydroxy-4-carboxy-5-ureidoimidazoline decarboxylase</fullName>
        <ecNumber evidence="3">4.1.1.97</ecNumber>
    </recommendedName>
</protein>
<dbReference type="SUPFAM" id="SSF158694">
    <property type="entry name" value="UraD-Like"/>
    <property type="match status" value="1"/>
</dbReference>
<feature type="region of interest" description="Disordered" evidence="7">
    <location>
        <begin position="69"/>
        <end position="97"/>
    </location>
</feature>
<dbReference type="AlphaFoldDB" id="A0ABD5UCR3"/>
<proteinExistence type="predicted"/>
<dbReference type="PANTHER" id="PTHR43466:SF1">
    <property type="entry name" value="2-OXO-4-HYDROXY-4-CARBOXY-5-UREIDOIMIDAZOLINE DECARBOXYLASE-RELATED"/>
    <property type="match status" value="1"/>
</dbReference>
<evidence type="ECO:0000256" key="7">
    <source>
        <dbReference type="SAM" id="MobiDB-lite"/>
    </source>
</evidence>
<feature type="compositionally biased region" description="Basic and acidic residues" evidence="7">
    <location>
        <begin position="69"/>
        <end position="79"/>
    </location>
</feature>
<evidence type="ECO:0000256" key="6">
    <source>
        <dbReference type="ARBA" id="ARBA00023239"/>
    </source>
</evidence>
<evidence type="ECO:0000313" key="9">
    <source>
        <dbReference type="EMBL" id="MFC6837988.1"/>
    </source>
</evidence>
<evidence type="ECO:0000256" key="3">
    <source>
        <dbReference type="ARBA" id="ARBA00012257"/>
    </source>
</evidence>
<accession>A0ABD5UCR3</accession>
<evidence type="ECO:0000259" key="8">
    <source>
        <dbReference type="Pfam" id="PF09349"/>
    </source>
</evidence>
<dbReference type="EMBL" id="JBHSXM010000002">
    <property type="protein sequence ID" value="MFC6837988.1"/>
    <property type="molecule type" value="Genomic_DNA"/>
</dbReference>
<dbReference type="Gene3D" id="1.10.3330.10">
    <property type="entry name" value="Oxo-4-hydroxy-4-carboxy-5-ureidoimidazoline decarboxylase"/>
    <property type="match status" value="1"/>
</dbReference>
<dbReference type="GO" id="GO:0051997">
    <property type="term" value="F:2-oxo-4-hydroxy-4-carboxy-5-ureidoimidazoline decarboxylase activity"/>
    <property type="evidence" value="ECO:0007669"/>
    <property type="project" value="UniProtKB-EC"/>
</dbReference>
<evidence type="ECO:0000256" key="2">
    <source>
        <dbReference type="ARBA" id="ARBA00004754"/>
    </source>
</evidence>
<dbReference type="NCBIfam" id="TIGR03164">
    <property type="entry name" value="UHCUDC"/>
    <property type="match status" value="1"/>
</dbReference>
<dbReference type="InterPro" id="IPR018020">
    <property type="entry name" value="OHCU_decarboxylase"/>
</dbReference>
<reference evidence="9 10" key="1">
    <citation type="journal article" date="2019" name="Int. J. Syst. Evol. Microbiol.">
        <title>The Global Catalogue of Microorganisms (GCM) 10K type strain sequencing project: providing services to taxonomists for standard genome sequencing and annotation.</title>
        <authorList>
            <consortium name="The Broad Institute Genomics Platform"/>
            <consortium name="The Broad Institute Genome Sequencing Center for Infectious Disease"/>
            <person name="Wu L."/>
            <person name="Ma J."/>
        </authorList>
    </citation>
    <scope>NUCLEOTIDE SEQUENCE [LARGE SCALE GENOMIC DNA]</scope>
    <source>
        <strain evidence="9 10">PSRA2</strain>
    </source>
</reference>